<name>A0A7M5UYG2_9CNID</name>
<keyword evidence="2" id="KW-0732">Signal</keyword>
<organism evidence="4 5">
    <name type="scientific">Clytia hemisphaerica</name>
    <dbReference type="NCBI Taxonomy" id="252671"/>
    <lineage>
        <taxon>Eukaryota</taxon>
        <taxon>Metazoa</taxon>
        <taxon>Cnidaria</taxon>
        <taxon>Hydrozoa</taxon>
        <taxon>Hydroidolina</taxon>
        <taxon>Leptothecata</taxon>
        <taxon>Obeliida</taxon>
        <taxon>Clytiidae</taxon>
        <taxon>Clytia</taxon>
    </lineage>
</organism>
<dbReference type="OrthoDB" id="6036387at2759"/>
<feature type="disulfide bond" evidence="1">
    <location>
        <begin position="144"/>
        <end position="153"/>
    </location>
</feature>
<evidence type="ECO:0000256" key="2">
    <source>
        <dbReference type="SAM" id="SignalP"/>
    </source>
</evidence>
<dbReference type="GeneID" id="136807671"/>
<feature type="disulfide bond" evidence="1">
    <location>
        <begin position="124"/>
        <end position="141"/>
    </location>
</feature>
<dbReference type="AlphaFoldDB" id="A0A7M5UYG2"/>
<sequence length="373" mass="42762">MYSYFILLFNLPTLIISKLLWVAENRTVLTNNKLITIQSMRFKKTPFPYYGKNPLISKSGKSKRQCAEICMDDEQCISWSSDGDLCLCYSISFLAGQQATTNTFSDEWSSFEVMNPCTENLNLCEHGSTCAPDRLNKTYECLLCLAPYTGLHCNETGPPTPPTVSQDILDGKNSSCRTLKKYYDISVHKTIQTIYPWRDQRNITVVCHGDRMTVTKITNSNSEIRDLSDIDLVDGLDLTNGLFRAKASFLNNLQKLIYFDKIYFRCSQTNGGATYSFVNRIVNDLVNYRQAKYFTGDNYWKPVVTHWAWVPNSLGYTWDPEDGKLSTRSSVLKEDRPFKNVVIGNDGKHFTFSDDQPKQCFGNVWDWFKIEVV</sequence>
<accession>A0A7M5UYG2</accession>
<dbReference type="Proteomes" id="UP000594262">
    <property type="component" value="Unplaced"/>
</dbReference>
<reference evidence="4" key="1">
    <citation type="submission" date="2021-01" db="UniProtKB">
        <authorList>
            <consortium name="EnsemblMetazoa"/>
        </authorList>
    </citation>
    <scope>IDENTIFICATION</scope>
</reference>
<feature type="chain" id="PRO_5029609191" description="EGF-like domain-containing protein" evidence="2">
    <location>
        <begin position="18"/>
        <end position="373"/>
    </location>
</feature>
<keyword evidence="1" id="KW-0245">EGF-like domain</keyword>
<dbReference type="PROSITE" id="PS50026">
    <property type="entry name" value="EGF_3"/>
    <property type="match status" value="1"/>
</dbReference>
<evidence type="ECO:0000313" key="5">
    <source>
        <dbReference type="Proteomes" id="UP000594262"/>
    </source>
</evidence>
<keyword evidence="1" id="KW-1015">Disulfide bond</keyword>
<evidence type="ECO:0000256" key="1">
    <source>
        <dbReference type="PROSITE-ProRule" id="PRU00076"/>
    </source>
</evidence>
<dbReference type="InterPro" id="IPR000742">
    <property type="entry name" value="EGF"/>
</dbReference>
<dbReference type="RefSeq" id="XP_066920368.1">
    <property type="nucleotide sequence ID" value="XM_067064267.1"/>
</dbReference>
<evidence type="ECO:0000259" key="3">
    <source>
        <dbReference type="PROSITE" id="PS50026"/>
    </source>
</evidence>
<feature type="domain" description="EGF-like" evidence="3">
    <location>
        <begin position="113"/>
        <end position="154"/>
    </location>
</feature>
<proteinExistence type="predicted"/>
<feature type="signal peptide" evidence="2">
    <location>
        <begin position="1"/>
        <end position="17"/>
    </location>
</feature>
<evidence type="ECO:0000313" key="4">
    <source>
        <dbReference type="EnsemblMetazoa" id="CLYHEMP003306.2"/>
    </source>
</evidence>
<protein>
    <recommendedName>
        <fullName evidence="3">EGF-like domain-containing protein</fullName>
    </recommendedName>
</protein>
<keyword evidence="5" id="KW-1185">Reference proteome</keyword>
<comment type="caution">
    <text evidence="1">Lacks conserved residue(s) required for the propagation of feature annotation.</text>
</comment>
<dbReference type="EnsemblMetazoa" id="CLYHEMT003306.2">
    <property type="protein sequence ID" value="CLYHEMP003306.2"/>
    <property type="gene ID" value="CLYHEMG003306"/>
</dbReference>
<dbReference type="Gene3D" id="2.10.25.10">
    <property type="entry name" value="Laminin"/>
    <property type="match status" value="1"/>
</dbReference>